<dbReference type="Proteomes" id="UP000034832">
    <property type="component" value="Unassembled WGS sequence"/>
</dbReference>
<feature type="compositionally biased region" description="Basic and acidic residues" evidence="1">
    <location>
        <begin position="179"/>
        <end position="190"/>
    </location>
</feature>
<feature type="region of interest" description="Disordered" evidence="1">
    <location>
        <begin position="157"/>
        <end position="192"/>
    </location>
</feature>
<dbReference type="AlphaFoldDB" id="A0A4U6BKT3"/>
<sequence length="203" mass="22998">MEAIAIFNSKNNALAAWDALRICIEHNRPLPDGISDFFKEIAAALLGWANEKPKDARSLIPNLILGIRYQDGGDSIFDNYRLTLRDRALLKRLDAEMIQRLDRPNPETMTAIYDRISRETNISAAELKRLFEETDREDGDFSIRALKKAVKDFRSQSSGQMPVELGRNDAQSQASAAKTHFEKPNLKESPTDFEGFLLNIKKS</sequence>
<proteinExistence type="predicted"/>
<evidence type="ECO:0000313" key="3">
    <source>
        <dbReference type="Proteomes" id="UP000034832"/>
    </source>
</evidence>
<organism evidence="2 3">
    <name type="scientific">Afipia massiliensis</name>
    <dbReference type="NCBI Taxonomy" id="211460"/>
    <lineage>
        <taxon>Bacteria</taxon>
        <taxon>Pseudomonadati</taxon>
        <taxon>Pseudomonadota</taxon>
        <taxon>Alphaproteobacteria</taxon>
        <taxon>Hyphomicrobiales</taxon>
        <taxon>Nitrobacteraceae</taxon>
        <taxon>Afipia</taxon>
    </lineage>
</organism>
<comment type="caution">
    <text evidence="2">The sequence shown here is derived from an EMBL/GenBank/DDBJ whole genome shotgun (WGS) entry which is preliminary data.</text>
</comment>
<name>A0A4U6BKT3_9BRAD</name>
<keyword evidence="3" id="KW-1185">Reference proteome</keyword>
<accession>A0A4U6BKT3</accession>
<gene>
    <name evidence="2" type="ORF">YH63_005205</name>
</gene>
<reference evidence="2" key="1">
    <citation type="submission" date="2019-04" db="EMBL/GenBank/DDBJ databases">
        <title>Whole genome sequencing of cave bacteria.</title>
        <authorList>
            <person name="Gan H.M."/>
            <person name="Barton H."/>
            <person name="Savka M.A."/>
        </authorList>
    </citation>
    <scope>NUCLEOTIDE SEQUENCE [LARGE SCALE GENOMIC DNA]</scope>
    <source>
        <strain evidence="2">LC387</strain>
    </source>
</reference>
<dbReference type="EMBL" id="LBIA02000001">
    <property type="protein sequence ID" value="TKT70856.1"/>
    <property type="molecule type" value="Genomic_DNA"/>
</dbReference>
<evidence type="ECO:0000256" key="1">
    <source>
        <dbReference type="SAM" id="MobiDB-lite"/>
    </source>
</evidence>
<protein>
    <submittedName>
        <fullName evidence="2">Uncharacterized protein</fullName>
    </submittedName>
</protein>
<evidence type="ECO:0000313" key="2">
    <source>
        <dbReference type="EMBL" id="TKT70856.1"/>
    </source>
</evidence>
<dbReference type="RefSeq" id="WP_137325120.1">
    <property type="nucleotide sequence ID" value="NZ_LBIA02000001.1"/>
</dbReference>